<protein>
    <submittedName>
        <fullName evidence="1">Uncharacterized protein</fullName>
    </submittedName>
</protein>
<sequence length="129" mass="15638">MDEDLYCIGVFENFTEDVFPTHVSPIIVSYEKNNYQRYIYKIENPYRIILIERVGKKSYDFHDLFPYPSYHIYDNPVKIKTNTQVIALDKNNYLLSSSKIVLIIKLIFYFLKRMHLFKRTFRCIKNIIH</sequence>
<accession>A0A9Q4CNM0</accession>
<name>A0A9Q4CNM0_MORMO</name>
<dbReference type="AlphaFoldDB" id="A0A9Q4CNM0"/>
<organism evidence="1 2">
    <name type="scientific">Morganella morganii</name>
    <name type="common">Proteus morganii</name>
    <dbReference type="NCBI Taxonomy" id="582"/>
    <lineage>
        <taxon>Bacteria</taxon>
        <taxon>Pseudomonadati</taxon>
        <taxon>Pseudomonadota</taxon>
        <taxon>Gammaproteobacteria</taxon>
        <taxon>Enterobacterales</taxon>
        <taxon>Morganellaceae</taxon>
        <taxon>Morganella</taxon>
    </lineage>
</organism>
<dbReference type="RefSeq" id="WP_260249690.1">
    <property type="nucleotide sequence ID" value="NZ_JALMEJ010000009.1"/>
</dbReference>
<dbReference type="Proteomes" id="UP001076655">
    <property type="component" value="Unassembled WGS sequence"/>
</dbReference>
<comment type="caution">
    <text evidence="1">The sequence shown here is derived from an EMBL/GenBank/DDBJ whole genome shotgun (WGS) entry which is preliminary data.</text>
</comment>
<dbReference type="EMBL" id="JAPNMI010000006">
    <property type="protein sequence ID" value="MCY0790548.1"/>
    <property type="molecule type" value="Genomic_DNA"/>
</dbReference>
<evidence type="ECO:0000313" key="1">
    <source>
        <dbReference type="EMBL" id="MCY0790548.1"/>
    </source>
</evidence>
<gene>
    <name evidence="1" type="ORF">N0392_12740</name>
</gene>
<reference evidence="1" key="1">
    <citation type="submission" date="2022-08" db="EMBL/GenBank/DDBJ databases">
        <authorList>
            <person name="Dale J.L."/>
        </authorList>
    </citation>
    <scope>NUCLEOTIDE SEQUENCE</scope>
    <source>
        <strain evidence="1">2022EL-00758</strain>
    </source>
</reference>
<evidence type="ECO:0000313" key="2">
    <source>
        <dbReference type="Proteomes" id="UP001076655"/>
    </source>
</evidence>
<proteinExistence type="predicted"/>